<sequence>MSEKPSEPEFEQAYGDLISALEASSLFQKHPEYRIALKRLADPERVIQFQVIWEDDAHEVQVNTGYRVQFNSCLGPYKGGTRFHPTVTISILKFLALEQTFKNALTGLNLGGAKGGSDFDPKGKSDNEIRRFCVAYMNELRFVFSAQHLSGEWARSKACHVYHMFTDCNLNSESCPTNTQGMTSPYIGPNKDIPAGDIGVTSREVGWMFGAYKVRTSHWECCITGKPLALGGTLLKAESTGYGLIYYLGHMINYVSNGRETLHSRKVAISGSGNVAQYAALKAIELGATIVSLSDSLGTVTAVSEKGIGLDDLRNIMQLKKHRKQLHELKESHKESLRYFAGSRPWKHVNAVDIALPCATQNELSESDAEWLVAAGCRYVAEGSNMGCTQKAIGVFERHRQTHRIGEAVWFAPGKAANVGGSAVSGFEMAQNSQRVSWSTEKVDKKLRAIMASCFQSGLSAAEQYAMAAEKRETDRLPSLLAGSNIAGFIKVAEAMLAEGDWWQGKGLSRRINCKL</sequence>
<dbReference type="GO" id="GO:0004354">
    <property type="term" value="F:glutamate dehydrogenase (NADP+) activity"/>
    <property type="evidence" value="ECO:0007669"/>
    <property type="project" value="TreeGrafter"/>
</dbReference>
<evidence type="ECO:0000256" key="8">
    <source>
        <dbReference type="PIRSR" id="PIRSR000185-3"/>
    </source>
</evidence>
<feature type="binding site" evidence="7">
    <location>
        <position position="78"/>
    </location>
    <ligand>
        <name>substrate</name>
    </ligand>
</feature>
<feature type="binding site" evidence="7">
    <location>
        <position position="99"/>
    </location>
    <ligand>
        <name>substrate</name>
    </ligand>
</feature>
<evidence type="ECO:0000256" key="7">
    <source>
        <dbReference type="PIRSR" id="PIRSR000185-2"/>
    </source>
</evidence>
<evidence type="ECO:0000313" key="10">
    <source>
        <dbReference type="EMBL" id="CAF9938876.1"/>
    </source>
</evidence>
<evidence type="ECO:0000256" key="6">
    <source>
        <dbReference type="PIRSR" id="PIRSR000185-1"/>
    </source>
</evidence>
<accession>A0A8H3J1C7</accession>
<dbReference type="PANTHER" id="PTHR43571:SF1">
    <property type="entry name" value="NADP-SPECIFIC GLUTAMATE DEHYDROGENASE 1-RELATED"/>
    <property type="match status" value="1"/>
</dbReference>
<keyword evidence="4 5" id="KW-0560">Oxidoreductase</keyword>
<proteinExistence type="inferred from homology"/>
<feature type="binding site" evidence="7">
    <location>
        <position position="102"/>
    </location>
    <ligand>
        <name>substrate</name>
    </ligand>
</feature>
<dbReference type="InterPro" id="IPR050724">
    <property type="entry name" value="Glu_Leu_Phe_Val_DH"/>
</dbReference>
<dbReference type="PROSITE" id="PS00074">
    <property type="entry name" value="GLFV_DEHYDROGENASE"/>
    <property type="match status" value="1"/>
</dbReference>
<dbReference type="SMART" id="SM00839">
    <property type="entry name" value="ELFV_dehydrog"/>
    <property type="match status" value="1"/>
</dbReference>
<evidence type="ECO:0000256" key="4">
    <source>
        <dbReference type="ARBA" id="ARBA00023002"/>
    </source>
</evidence>
<evidence type="ECO:0000256" key="1">
    <source>
        <dbReference type="ARBA" id="ARBA00006382"/>
    </source>
</evidence>
<feature type="binding site" evidence="7">
    <location>
        <position position="274"/>
    </location>
    <ligand>
        <name>NAD(+)</name>
        <dbReference type="ChEBI" id="CHEBI:57540"/>
    </ligand>
</feature>
<feature type="site" description="Important for catalysis" evidence="8">
    <location>
        <position position="197"/>
    </location>
</feature>
<evidence type="ECO:0000259" key="9">
    <source>
        <dbReference type="SMART" id="SM00839"/>
    </source>
</evidence>
<dbReference type="Gene3D" id="3.40.50.10860">
    <property type="entry name" value="Leucine Dehydrogenase, chain A, domain 1"/>
    <property type="match status" value="1"/>
</dbReference>
<comment type="subunit">
    <text evidence="2">Homohexamer.</text>
</comment>
<dbReference type="Pfam" id="PF02812">
    <property type="entry name" value="ELFV_dehydrog_N"/>
    <property type="match status" value="2"/>
</dbReference>
<gene>
    <name evidence="10" type="ORF">HETSPECPRED_001405</name>
</gene>
<feature type="binding site" evidence="7">
    <location>
        <position position="240"/>
    </location>
    <ligand>
        <name>NAD(+)</name>
        <dbReference type="ChEBI" id="CHEBI:57540"/>
    </ligand>
</feature>
<dbReference type="InterPro" id="IPR046346">
    <property type="entry name" value="Aminoacid_DH-like_N_sf"/>
</dbReference>
<dbReference type="InterPro" id="IPR006097">
    <property type="entry name" value="Glu/Leu/Phe/Val/Trp_DH_dimer"/>
</dbReference>
<dbReference type="PIRSF" id="PIRSF000185">
    <property type="entry name" value="Glu_DH"/>
    <property type="match status" value="1"/>
</dbReference>
<reference evidence="10" key="1">
    <citation type="submission" date="2021-03" db="EMBL/GenBank/DDBJ databases">
        <authorList>
            <person name="Tagirdzhanova G."/>
        </authorList>
    </citation>
    <scope>NUCLEOTIDE SEQUENCE</scope>
</reference>
<feature type="binding site" evidence="7">
    <location>
        <position position="196"/>
    </location>
    <ligand>
        <name>substrate</name>
    </ligand>
</feature>
<organism evidence="10 11">
    <name type="scientific">Heterodermia speciosa</name>
    <dbReference type="NCBI Taxonomy" id="116794"/>
    <lineage>
        <taxon>Eukaryota</taxon>
        <taxon>Fungi</taxon>
        <taxon>Dikarya</taxon>
        <taxon>Ascomycota</taxon>
        <taxon>Pezizomycotina</taxon>
        <taxon>Lecanoromycetes</taxon>
        <taxon>OSLEUM clade</taxon>
        <taxon>Lecanoromycetidae</taxon>
        <taxon>Caliciales</taxon>
        <taxon>Physciaceae</taxon>
        <taxon>Heterodermia</taxon>
    </lineage>
</organism>
<dbReference type="EMBL" id="CAJPDS010000121">
    <property type="protein sequence ID" value="CAF9938876.1"/>
    <property type="molecule type" value="Genomic_DNA"/>
</dbReference>
<dbReference type="GO" id="GO:0000166">
    <property type="term" value="F:nucleotide binding"/>
    <property type="evidence" value="ECO:0007669"/>
    <property type="project" value="UniProtKB-KW"/>
</dbReference>
<dbReference type="InterPro" id="IPR006096">
    <property type="entry name" value="Glu/Leu/Phe/Val/Trp_DH_C"/>
</dbReference>
<dbReference type="PANTHER" id="PTHR43571">
    <property type="entry name" value="NADP-SPECIFIC GLUTAMATE DEHYDROGENASE 1-RELATED"/>
    <property type="match status" value="1"/>
</dbReference>
<dbReference type="Proteomes" id="UP000664521">
    <property type="component" value="Unassembled WGS sequence"/>
</dbReference>
<dbReference type="InterPro" id="IPR036291">
    <property type="entry name" value="NAD(P)-bd_dom_sf"/>
</dbReference>
<protein>
    <recommendedName>
        <fullName evidence="5">Glutamate dehydrogenase</fullName>
    </recommendedName>
</protein>
<keyword evidence="3" id="KW-0521">NADP</keyword>
<dbReference type="GO" id="GO:0006537">
    <property type="term" value="P:glutamate biosynthetic process"/>
    <property type="evidence" value="ECO:0007669"/>
    <property type="project" value="TreeGrafter"/>
</dbReference>
<dbReference type="OrthoDB" id="6718861at2759"/>
<dbReference type="InterPro" id="IPR014362">
    <property type="entry name" value="Glu_DH"/>
</dbReference>
<dbReference type="AlphaFoldDB" id="A0A8H3J1C7"/>
<evidence type="ECO:0000256" key="5">
    <source>
        <dbReference type="PIRNR" id="PIRNR000185"/>
    </source>
</evidence>
<keyword evidence="7" id="KW-0520">NAD</keyword>
<dbReference type="SUPFAM" id="SSF51735">
    <property type="entry name" value="NAD(P)-binding Rossmann-fold domains"/>
    <property type="match status" value="1"/>
</dbReference>
<feature type="domain" description="Glutamate/phenylalanine/leucine/valine/L-tryptophan dehydrogenase C-terminal" evidence="9">
    <location>
        <begin position="233"/>
        <end position="500"/>
    </location>
</feature>
<name>A0A8H3J1C7_9LECA</name>
<feature type="active site" description="Proton donor" evidence="6">
    <location>
        <position position="114"/>
    </location>
</feature>
<comment type="similarity">
    <text evidence="1 5">Belongs to the Glu/Leu/Phe/Val dehydrogenases family.</text>
</comment>
<dbReference type="FunFam" id="1.10.285.10:FF:000001">
    <property type="entry name" value="Glutamate dehydrogenase"/>
    <property type="match status" value="1"/>
</dbReference>
<dbReference type="Gene3D" id="1.10.285.10">
    <property type="entry name" value="Glutamate Dehydrogenase, chain A, domain 3"/>
    <property type="match status" value="1"/>
</dbReference>
<evidence type="ECO:0000256" key="3">
    <source>
        <dbReference type="ARBA" id="ARBA00022857"/>
    </source>
</evidence>
<feature type="binding site" evidence="7">
    <location>
        <position position="425"/>
    </location>
    <ligand>
        <name>substrate</name>
    </ligand>
</feature>
<comment type="caution">
    <text evidence="10">The sequence shown here is derived from an EMBL/GenBank/DDBJ whole genome shotgun (WGS) entry which is preliminary data.</text>
</comment>
<keyword evidence="7" id="KW-0547">Nucleotide-binding</keyword>
<dbReference type="Pfam" id="PF00208">
    <property type="entry name" value="ELFV_dehydrog"/>
    <property type="match status" value="1"/>
</dbReference>
<dbReference type="Gene3D" id="3.40.50.720">
    <property type="entry name" value="NAD(P)-binding Rossmann-like Domain"/>
    <property type="match status" value="1"/>
</dbReference>
<dbReference type="GO" id="GO:0005829">
    <property type="term" value="C:cytosol"/>
    <property type="evidence" value="ECO:0007669"/>
    <property type="project" value="TreeGrafter"/>
</dbReference>
<evidence type="ECO:0000313" key="11">
    <source>
        <dbReference type="Proteomes" id="UP000664521"/>
    </source>
</evidence>
<dbReference type="SUPFAM" id="SSF53223">
    <property type="entry name" value="Aminoacid dehydrogenase-like, N-terminal domain"/>
    <property type="match status" value="1"/>
</dbReference>
<dbReference type="FunFam" id="3.40.50.720:FF:000030">
    <property type="entry name" value="Glutamate dehydrogenase"/>
    <property type="match status" value="1"/>
</dbReference>
<keyword evidence="11" id="KW-1185">Reference proteome</keyword>
<dbReference type="InterPro" id="IPR033524">
    <property type="entry name" value="Glu/Leu/Phe/Val_DH_AS"/>
</dbReference>
<evidence type="ECO:0000256" key="2">
    <source>
        <dbReference type="ARBA" id="ARBA00011643"/>
    </source>
</evidence>